<organism evidence="6 7">
    <name type="scientific">Hanseniaspora valbyensis NRRL Y-1626</name>
    <dbReference type="NCBI Taxonomy" id="766949"/>
    <lineage>
        <taxon>Eukaryota</taxon>
        <taxon>Fungi</taxon>
        <taxon>Dikarya</taxon>
        <taxon>Ascomycota</taxon>
        <taxon>Saccharomycotina</taxon>
        <taxon>Saccharomycetes</taxon>
        <taxon>Saccharomycodales</taxon>
        <taxon>Saccharomycodaceae</taxon>
        <taxon>Hanseniaspora</taxon>
    </lineage>
</organism>
<sequence>MPKGKSHKDMNSSNHNHESNSSPFISKNVLLFNSPQKSVNENEKEEDERNIKEEQDGNKKTLFDIDNSFTEENSDNLVTSNIQRQLTRFQILLKIFKTTTGKDKIAKLIKYFLELFALTLSKYSPYKFLQTKKTGLDLMNFPRLSFDPAEAIFKSQLVKLNKSNTVFFGSEGFVTFLANAAKQMAFFRHSLRFGWTYFNSIELYKQISAKKDLTKNFFQFNESDFLLILELYYNVVDDLLYLHKLKIWNNASLKNELDKHDARSWYYQIIYSLKTKYVEYKELNDFILKKEIKRDMLLENKDNLINKYDDAAFLHELDQLYKELDLVKLDLYRLGCDFAADSIDVFNLRVPKGSYAFFSFISGILGFKKLWLSNKYEQH</sequence>
<feature type="region of interest" description="Disordered" evidence="5">
    <location>
        <begin position="1"/>
        <end position="57"/>
    </location>
</feature>
<dbReference type="AlphaFoldDB" id="A0A1B7TEM9"/>
<evidence type="ECO:0000313" key="6">
    <source>
        <dbReference type="EMBL" id="OBA27158.1"/>
    </source>
</evidence>
<dbReference type="PANTHER" id="PTHR12652">
    <property type="entry name" value="PEROXISOMAL BIOGENESIS FACTOR 11"/>
    <property type="match status" value="1"/>
</dbReference>
<evidence type="ECO:0000256" key="1">
    <source>
        <dbReference type="ARBA" id="ARBA00022593"/>
    </source>
</evidence>
<dbReference type="OrthoDB" id="411017at2759"/>
<keyword evidence="3" id="KW-0576">Peroxisome</keyword>
<name>A0A1B7TEM9_9ASCO</name>
<dbReference type="Proteomes" id="UP000092321">
    <property type="component" value="Unassembled WGS sequence"/>
</dbReference>
<proteinExistence type="predicted"/>
<keyword evidence="2" id="KW-0472">Membrane</keyword>
<dbReference type="PANTHER" id="PTHR12652:SF50">
    <property type="entry name" value="PEROXIN 11"/>
    <property type="match status" value="1"/>
</dbReference>
<evidence type="ECO:0000256" key="4">
    <source>
        <dbReference type="ARBA" id="ARBA00046271"/>
    </source>
</evidence>
<dbReference type="GO" id="GO:0005778">
    <property type="term" value="C:peroxisomal membrane"/>
    <property type="evidence" value="ECO:0007669"/>
    <property type="project" value="UniProtKB-SubCell"/>
</dbReference>
<evidence type="ECO:0000313" key="7">
    <source>
        <dbReference type="Proteomes" id="UP000092321"/>
    </source>
</evidence>
<evidence type="ECO:0000256" key="2">
    <source>
        <dbReference type="ARBA" id="ARBA00023136"/>
    </source>
</evidence>
<keyword evidence="1" id="KW-0962">Peroxisome biogenesis</keyword>
<evidence type="ECO:0000256" key="3">
    <source>
        <dbReference type="ARBA" id="ARBA00023140"/>
    </source>
</evidence>
<protein>
    <submittedName>
        <fullName evidence="6">Uncharacterized protein</fullName>
    </submittedName>
</protein>
<dbReference type="GO" id="GO:0016559">
    <property type="term" value="P:peroxisome fission"/>
    <property type="evidence" value="ECO:0007669"/>
    <property type="project" value="InterPro"/>
</dbReference>
<dbReference type="Pfam" id="PF05648">
    <property type="entry name" value="PEX11"/>
    <property type="match status" value="1"/>
</dbReference>
<feature type="compositionally biased region" description="Basic and acidic residues" evidence="5">
    <location>
        <begin position="7"/>
        <end position="18"/>
    </location>
</feature>
<comment type="subcellular location">
    <subcellularLocation>
        <location evidence="4">Peroxisome membrane</location>
    </subcellularLocation>
</comment>
<comment type="caution">
    <text evidence="6">The sequence shown here is derived from an EMBL/GenBank/DDBJ whole genome shotgun (WGS) entry which is preliminary data.</text>
</comment>
<dbReference type="InterPro" id="IPR008733">
    <property type="entry name" value="PEX11"/>
</dbReference>
<gene>
    <name evidence="6" type="ORF">HANVADRAFT_6447</name>
</gene>
<dbReference type="EMBL" id="LXPE01000010">
    <property type="protein sequence ID" value="OBA27158.1"/>
    <property type="molecule type" value="Genomic_DNA"/>
</dbReference>
<keyword evidence="7" id="KW-1185">Reference proteome</keyword>
<evidence type="ECO:0000256" key="5">
    <source>
        <dbReference type="SAM" id="MobiDB-lite"/>
    </source>
</evidence>
<feature type="compositionally biased region" description="Basic and acidic residues" evidence="5">
    <location>
        <begin position="47"/>
        <end position="57"/>
    </location>
</feature>
<reference evidence="7" key="1">
    <citation type="journal article" date="2016" name="Proc. Natl. Acad. Sci. U.S.A.">
        <title>Comparative genomics of biotechnologically important yeasts.</title>
        <authorList>
            <person name="Riley R."/>
            <person name="Haridas S."/>
            <person name="Wolfe K.H."/>
            <person name="Lopes M.R."/>
            <person name="Hittinger C.T."/>
            <person name="Goeker M."/>
            <person name="Salamov A.A."/>
            <person name="Wisecaver J.H."/>
            <person name="Long T.M."/>
            <person name="Calvey C.H."/>
            <person name="Aerts A.L."/>
            <person name="Barry K.W."/>
            <person name="Choi C."/>
            <person name="Clum A."/>
            <person name="Coughlan A.Y."/>
            <person name="Deshpande S."/>
            <person name="Douglass A.P."/>
            <person name="Hanson S.J."/>
            <person name="Klenk H.-P."/>
            <person name="LaButti K.M."/>
            <person name="Lapidus A."/>
            <person name="Lindquist E.A."/>
            <person name="Lipzen A.M."/>
            <person name="Meier-Kolthoff J.P."/>
            <person name="Ohm R.A."/>
            <person name="Otillar R.P."/>
            <person name="Pangilinan J.L."/>
            <person name="Peng Y."/>
            <person name="Rokas A."/>
            <person name="Rosa C.A."/>
            <person name="Scheuner C."/>
            <person name="Sibirny A.A."/>
            <person name="Slot J.C."/>
            <person name="Stielow J.B."/>
            <person name="Sun H."/>
            <person name="Kurtzman C.P."/>
            <person name="Blackwell M."/>
            <person name="Grigoriev I.V."/>
            <person name="Jeffries T.W."/>
        </authorList>
    </citation>
    <scope>NUCLEOTIDE SEQUENCE [LARGE SCALE GENOMIC DNA]</scope>
    <source>
        <strain evidence="7">NRRL Y-1626</strain>
    </source>
</reference>
<accession>A0A1B7TEM9</accession>